<dbReference type="InterPro" id="IPR036864">
    <property type="entry name" value="Zn2-C6_fun-type_DNA-bd_sf"/>
</dbReference>
<dbReference type="Pfam" id="PF00172">
    <property type="entry name" value="Zn_clus"/>
    <property type="match status" value="1"/>
</dbReference>
<dbReference type="SMART" id="SM00906">
    <property type="entry name" value="Fungal_trans"/>
    <property type="match status" value="1"/>
</dbReference>
<feature type="region of interest" description="Disordered" evidence="6">
    <location>
        <begin position="1"/>
        <end position="29"/>
    </location>
</feature>
<evidence type="ECO:0000259" key="7">
    <source>
        <dbReference type="PROSITE" id="PS50048"/>
    </source>
</evidence>
<dbReference type="InterPro" id="IPR001138">
    <property type="entry name" value="Zn2Cys6_DnaBD"/>
</dbReference>
<dbReference type="PANTHER" id="PTHR47424">
    <property type="entry name" value="REGULATORY PROTEIN GAL4"/>
    <property type="match status" value="1"/>
</dbReference>
<keyword evidence="4" id="KW-0804">Transcription</keyword>
<evidence type="ECO:0000313" key="8">
    <source>
        <dbReference type="EMBL" id="KAL2850152.1"/>
    </source>
</evidence>
<evidence type="ECO:0000256" key="6">
    <source>
        <dbReference type="SAM" id="MobiDB-lite"/>
    </source>
</evidence>
<evidence type="ECO:0000256" key="4">
    <source>
        <dbReference type="ARBA" id="ARBA00023163"/>
    </source>
</evidence>
<accession>A0ABR4KFQ0</accession>
<dbReference type="CDD" id="cd00067">
    <property type="entry name" value="GAL4"/>
    <property type="match status" value="1"/>
</dbReference>
<evidence type="ECO:0000313" key="9">
    <source>
        <dbReference type="Proteomes" id="UP001610446"/>
    </source>
</evidence>
<organism evidence="8 9">
    <name type="scientific">Aspergillus pseudoustus</name>
    <dbReference type="NCBI Taxonomy" id="1810923"/>
    <lineage>
        <taxon>Eukaryota</taxon>
        <taxon>Fungi</taxon>
        <taxon>Dikarya</taxon>
        <taxon>Ascomycota</taxon>
        <taxon>Pezizomycotina</taxon>
        <taxon>Eurotiomycetes</taxon>
        <taxon>Eurotiomycetidae</taxon>
        <taxon>Eurotiales</taxon>
        <taxon>Aspergillaceae</taxon>
        <taxon>Aspergillus</taxon>
        <taxon>Aspergillus subgen. Nidulantes</taxon>
    </lineage>
</organism>
<sequence>MTSPHQSPPVVSTPSTAPPARKRKLASSKSNHQACLACKGRKIACDGLRPSCSFCSARGIDCVVPPPYKRPKCSQDHVENLEARIIALEHELQLSRASSKAEAPPVGTIPEEVRLPNDASPVPRECDVDGMDLPPGLSISQPEDTALKSSYPILQIAEDEDADDFNDTLATDGMVLYSSGFPVDHGDDDLFTLSASFSFALEIRAASLLRGKFHIRGMQQPVHAQRSRKSSRVSRNSQADEDETTLRASQDLRSLYSMPYRHVSVALLDRFFRIVYPATPYVLEGETRQQFELLWTSNKEPNPLWLAQLNIIFALSCQFSTSRPDRDPLLGDSRAAGEIFYRQARQYIVANASRTTSVPMLQLMLFEINYYQGTGQANECWMTVGAAVRMAQALGLHRKLPQNTPAEPGRQSLYKRLWWGCYYLDRVSSMVYGLPMGIPSIQLHGHGDTIPSPTDDDRISSNPSPHTLFYHTIRLFIIMDEIWSELRQLTLDNQPNNNQSLTILSAIARLDKRLLHWHATLPTDFTFSIDHDDNIENSPEWAQSQIIMLRLRFLAMRINLHRQSLVFLLQSEQNDRSQPSSSPPWPPIFSDVGSVPIRGLAEGQIYPQAEHSLAQISARICISAAQMLICHIGMYRNRQLTGSWWWNLHFIFNSLSVMCASMGLREPHFSIVVTDTHASKLTIRRAFNVLRSMSSQWGEQVVQSDKFLLSLLKTMLRMKGQDLRYIFMDEKHDETAPEYQTMDSEQSPVHNLGLSGSTIPLDFASWQEALTFDPSWALPRQLLTCRDLISPGDCSGKLNSDMWPGLAPGEEGEAHFGLEFGDNQVLFL</sequence>
<feature type="region of interest" description="Disordered" evidence="6">
    <location>
        <begin position="96"/>
        <end position="119"/>
    </location>
</feature>
<dbReference type="PROSITE" id="PS50048">
    <property type="entry name" value="ZN2_CY6_FUNGAL_2"/>
    <property type="match status" value="1"/>
</dbReference>
<keyword evidence="1" id="KW-0479">Metal-binding</keyword>
<feature type="compositionally biased region" description="Low complexity" evidence="6">
    <location>
        <begin position="8"/>
        <end position="19"/>
    </location>
</feature>
<dbReference type="SMART" id="SM00066">
    <property type="entry name" value="GAL4"/>
    <property type="match status" value="1"/>
</dbReference>
<name>A0ABR4KFQ0_9EURO</name>
<dbReference type="Gene3D" id="4.10.240.10">
    <property type="entry name" value="Zn(2)-C6 fungal-type DNA-binding domain"/>
    <property type="match status" value="1"/>
</dbReference>
<evidence type="ECO:0000256" key="1">
    <source>
        <dbReference type="ARBA" id="ARBA00022723"/>
    </source>
</evidence>
<keyword evidence="2" id="KW-0805">Transcription regulation</keyword>
<gene>
    <name evidence="8" type="ORF">BJY01DRAFT_135865</name>
</gene>
<dbReference type="Pfam" id="PF04082">
    <property type="entry name" value="Fungal_trans"/>
    <property type="match status" value="1"/>
</dbReference>
<dbReference type="InterPro" id="IPR051127">
    <property type="entry name" value="Fungal_SecMet_Regulators"/>
</dbReference>
<keyword evidence="5" id="KW-0539">Nucleus</keyword>
<dbReference type="CDD" id="cd12148">
    <property type="entry name" value="fungal_TF_MHR"/>
    <property type="match status" value="1"/>
</dbReference>
<dbReference type="SUPFAM" id="SSF57701">
    <property type="entry name" value="Zn2/Cys6 DNA-binding domain"/>
    <property type="match status" value="1"/>
</dbReference>
<dbReference type="PANTHER" id="PTHR47424:SF3">
    <property type="entry name" value="REGULATORY PROTEIN GAL4"/>
    <property type="match status" value="1"/>
</dbReference>
<feature type="region of interest" description="Disordered" evidence="6">
    <location>
        <begin position="220"/>
        <end position="245"/>
    </location>
</feature>
<keyword evidence="9" id="KW-1185">Reference proteome</keyword>
<dbReference type="EMBL" id="JBFXLU010000039">
    <property type="protein sequence ID" value="KAL2850152.1"/>
    <property type="molecule type" value="Genomic_DNA"/>
</dbReference>
<feature type="domain" description="Zn(2)-C6 fungal-type" evidence="7">
    <location>
        <begin position="34"/>
        <end position="64"/>
    </location>
</feature>
<evidence type="ECO:0000256" key="3">
    <source>
        <dbReference type="ARBA" id="ARBA00023125"/>
    </source>
</evidence>
<evidence type="ECO:0000256" key="5">
    <source>
        <dbReference type="ARBA" id="ARBA00023242"/>
    </source>
</evidence>
<keyword evidence="3" id="KW-0238">DNA-binding</keyword>
<reference evidence="8 9" key="1">
    <citation type="submission" date="2024-07" db="EMBL/GenBank/DDBJ databases">
        <title>Section-level genome sequencing and comparative genomics of Aspergillus sections Usti and Cavernicolus.</title>
        <authorList>
            <consortium name="Lawrence Berkeley National Laboratory"/>
            <person name="Nybo J.L."/>
            <person name="Vesth T.C."/>
            <person name="Theobald S."/>
            <person name="Frisvad J.C."/>
            <person name="Larsen T.O."/>
            <person name="Kjaerboelling I."/>
            <person name="Rothschild-Mancinelli K."/>
            <person name="Lyhne E.K."/>
            <person name="Kogle M.E."/>
            <person name="Barry K."/>
            <person name="Clum A."/>
            <person name="Na H."/>
            <person name="Ledsgaard L."/>
            <person name="Lin J."/>
            <person name="Lipzen A."/>
            <person name="Kuo A."/>
            <person name="Riley R."/>
            <person name="Mondo S."/>
            <person name="Labutti K."/>
            <person name="Haridas S."/>
            <person name="Pangalinan J."/>
            <person name="Salamov A.A."/>
            <person name="Simmons B.A."/>
            <person name="Magnuson J.K."/>
            <person name="Chen J."/>
            <person name="Drula E."/>
            <person name="Henrissat B."/>
            <person name="Wiebenga A."/>
            <person name="Lubbers R.J."/>
            <person name="Gomes A.C."/>
            <person name="Makela M.R."/>
            <person name="Stajich J."/>
            <person name="Grigoriev I.V."/>
            <person name="Mortensen U.H."/>
            <person name="De Vries R.P."/>
            <person name="Baker S.E."/>
            <person name="Andersen M.R."/>
        </authorList>
    </citation>
    <scope>NUCLEOTIDE SEQUENCE [LARGE SCALE GENOMIC DNA]</scope>
    <source>
        <strain evidence="8 9">CBS 123904</strain>
    </source>
</reference>
<dbReference type="InterPro" id="IPR007219">
    <property type="entry name" value="XnlR_reg_dom"/>
</dbReference>
<evidence type="ECO:0000256" key="2">
    <source>
        <dbReference type="ARBA" id="ARBA00023015"/>
    </source>
</evidence>
<proteinExistence type="predicted"/>
<comment type="caution">
    <text evidence="8">The sequence shown here is derived from an EMBL/GenBank/DDBJ whole genome shotgun (WGS) entry which is preliminary data.</text>
</comment>
<dbReference type="PROSITE" id="PS00463">
    <property type="entry name" value="ZN2_CY6_FUNGAL_1"/>
    <property type="match status" value="1"/>
</dbReference>
<protein>
    <submittedName>
        <fullName evidence="8">Fungal-specific transcription factor domain-containing protein</fullName>
    </submittedName>
</protein>
<dbReference type="Proteomes" id="UP001610446">
    <property type="component" value="Unassembled WGS sequence"/>
</dbReference>